<gene>
    <name evidence="1" type="ORF">SAMN05421505_12913</name>
</gene>
<dbReference type="InterPro" id="IPR011257">
    <property type="entry name" value="DNA_glycosylase"/>
</dbReference>
<proteinExistence type="predicted"/>
<name>A0A1G8GTU7_9ACTN</name>
<dbReference type="Proteomes" id="UP000198923">
    <property type="component" value="Unassembled WGS sequence"/>
</dbReference>
<keyword evidence="2" id="KW-1185">Reference proteome</keyword>
<dbReference type="SUPFAM" id="SSF48150">
    <property type="entry name" value="DNA-glycosylase"/>
    <property type="match status" value="1"/>
</dbReference>
<evidence type="ECO:0000313" key="2">
    <source>
        <dbReference type="Proteomes" id="UP000198923"/>
    </source>
</evidence>
<dbReference type="GO" id="GO:0006281">
    <property type="term" value="P:DNA repair"/>
    <property type="evidence" value="ECO:0007669"/>
    <property type="project" value="InterPro"/>
</dbReference>
<dbReference type="RefSeq" id="WP_093173553.1">
    <property type="nucleotide sequence ID" value="NZ_FNCN01000029.1"/>
</dbReference>
<dbReference type="GO" id="GO:0003824">
    <property type="term" value="F:catalytic activity"/>
    <property type="evidence" value="ECO:0007669"/>
    <property type="project" value="InterPro"/>
</dbReference>
<organism evidence="1 2">
    <name type="scientific">Sinosporangium album</name>
    <dbReference type="NCBI Taxonomy" id="504805"/>
    <lineage>
        <taxon>Bacteria</taxon>
        <taxon>Bacillati</taxon>
        <taxon>Actinomycetota</taxon>
        <taxon>Actinomycetes</taxon>
        <taxon>Streptosporangiales</taxon>
        <taxon>Streptosporangiaceae</taxon>
        <taxon>Sinosporangium</taxon>
    </lineage>
</organism>
<dbReference type="OrthoDB" id="4057958at2"/>
<dbReference type="Gene3D" id="1.10.1670.10">
    <property type="entry name" value="Helix-hairpin-Helix base-excision DNA repair enzymes (C-terminal)"/>
    <property type="match status" value="1"/>
</dbReference>
<dbReference type="EMBL" id="FNCN01000029">
    <property type="protein sequence ID" value="SDH97769.1"/>
    <property type="molecule type" value="Genomic_DNA"/>
</dbReference>
<protein>
    <submittedName>
        <fullName evidence="1">Uncharacterized protein</fullName>
    </submittedName>
</protein>
<dbReference type="AlphaFoldDB" id="A0A1G8GTU7"/>
<dbReference type="Gene3D" id="1.10.340.30">
    <property type="entry name" value="Hypothetical protein, domain 2"/>
    <property type="match status" value="1"/>
</dbReference>
<dbReference type="STRING" id="504805.SAMN05421505_12913"/>
<evidence type="ECO:0000313" key="1">
    <source>
        <dbReference type="EMBL" id="SDH97769.1"/>
    </source>
</evidence>
<accession>A0A1G8GTU7</accession>
<sequence length="266" mass="29370">MTSSELTPRLYNLVSVASAQEAVKTAVEANHDNNQWWPLHVDDWRVRMLVAGWSTRVSYAMVDIYAEVVKKADAYGWDALTSFNDQEIIELVRPVGLADARLRYLRSLESFVTASAARGRLPLTMPVDDFIEAFAAEVSGASYKVAQCAALYARGYHCGVMPVDSGMLSRLAPLLGMDVGRRPLAHERMRQALESCAAADSSRYHALITERGHRVTIPAQAAPTWWLHLVLIYFKRLFLNPPASPKLCGQQPVCPALLNCDHSGGG</sequence>
<dbReference type="InterPro" id="IPR023170">
    <property type="entry name" value="HhH_base_excis_C"/>
</dbReference>
<reference evidence="1 2" key="1">
    <citation type="submission" date="2016-10" db="EMBL/GenBank/DDBJ databases">
        <authorList>
            <person name="de Groot N.N."/>
        </authorList>
    </citation>
    <scope>NUCLEOTIDE SEQUENCE [LARGE SCALE GENOMIC DNA]</scope>
    <source>
        <strain evidence="1 2">CPCC 201354</strain>
    </source>
</reference>